<protein>
    <submittedName>
        <fullName evidence="1">Uncharacterized protein</fullName>
    </submittedName>
</protein>
<keyword evidence="2" id="KW-1185">Reference proteome</keyword>
<evidence type="ECO:0000313" key="1">
    <source>
        <dbReference type="EMBL" id="ANB60782.1"/>
    </source>
</evidence>
<proteinExistence type="predicted"/>
<dbReference type="AlphaFoldDB" id="A0A160F4F0"/>
<sequence>MLTFMQLFKAYRSLWSNRSLAKDEELTEDMCKALLYEAMEKELRDEMTHPRVRQAPEVKFHYAVKRIMAAPLTETEKLALIDLHLEVMEQILF</sequence>
<reference evidence="1 2" key="1">
    <citation type="journal article" date="2006" name="Syst. Appl. Microbiol.">
        <title>Anoxybacillus amylolyticus sp. nov., a thermophilic amylase producing bacterium isolated from Mount Rittmann (Antarctica).</title>
        <authorList>
            <person name="Poli A."/>
            <person name="Esposito E."/>
            <person name="Lama L."/>
            <person name="Orlando P."/>
            <person name="Nicolaus G."/>
            <person name="de Appolonia F."/>
            <person name="Gambacorta A."/>
            <person name="Nicolaus B."/>
        </authorList>
    </citation>
    <scope>NUCLEOTIDE SEQUENCE [LARGE SCALE GENOMIC DNA]</scope>
    <source>
        <strain evidence="1 2">DSM 15939</strain>
    </source>
</reference>
<name>A0A160F4F0_9BACL</name>
<gene>
    <name evidence="1" type="ORF">GFC30_2330</name>
</gene>
<dbReference type="Proteomes" id="UP000076865">
    <property type="component" value="Chromosome"/>
</dbReference>
<dbReference type="EMBL" id="CP015438">
    <property type="protein sequence ID" value="ANB60782.1"/>
    <property type="molecule type" value="Genomic_DNA"/>
</dbReference>
<dbReference type="KEGG" id="aamy:GFC30_2330"/>
<organism evidence="1 2">
    <name type="scientific">Anoxybacteroides amylolyticum</name>
    <dbReference type="NCBI Taxonomy" id="294699"/>
    <lineage>
        <taxon>Bacteria</taxon>
        <taxon>Bacillati</taxon>
        <taxon>Bacillota</taxon>
        <taxon>Bacilli</taxon>
        <taxon>Bacillales</taxon>
        <taxon>Anoxybacillaceae</taxon>
        <taxon>Anoxybacteroides</taxon>
    </lineage>
</organism>
<dbReference type="RefSeq" id="WP_238583504.1">
    <property type="nucleotide sequence ID" value="NZ_CP015438.1"/>
</dbReference>
<evidence type="ECO:0000313" key="2">
    <source>
        <dbReference type="Proteomes" id="UP000076865"/>
    </source>
</evidence>
<accession>A0A160F4F0</accession>
<dbReference type="PATRIC" id="fig|294699.3.peg.2397"/>